<dbReference type="OrthoDB" id="69496at2759"/>
<dbReference type="InterPro" id="IPR051428">
    <property type="entry name" value="Sphingo_Act-Surfact_Prot"/>
</dbReference>
<dbReference type="GO" id="GO:0008233">
    <property type="term" value="F:peptidase activity"/>
    <property type="evidence" value="ECO:0007669"/>
    <property type="project" value="UniProtKB-KW"/>
</dbReference>
<keyword evidence="2" id="KW-1015">Disulfide bond</keyword>
<dbReference type="InParanoid" id="A0A2R6RXL3"/>
<evidence type="ECO:0000256" key="3">
    <source>
        <dbReference type="SAM" id="SignalP"/>
    </source>
</evidence>
<reference evidence="6" key="2">
    <citation type="journal article" date="2018" name="BMC Genomics">
        <title>A manually annotated Actinidia chinensis var. chinensis (kiwifruit) genome highlights the challenges associated with draft genomes and gene prediction in plants.</title>
        <authorList>
            <person name="Pilkington S.M."/>
            <person name="Crowhurst R."/>
            <person name="Hilario E."/>
            <person name="Nardozza S."/>
            <person name="Fraser L."/>
            <person name="Peng Y."/>
            <person name="Gunaseelan K."/>
            <person name="Simpson R."/>
            <person name="Tahir J."/>
            <person name="Deroles S.C."/>
            <person name="Templeton K."/>
            <person name="Luo Z."/>
            <person name="Davy M."/>
            <person name="Cheng C."/>
            <person name="McNeilage M."/>
            <person name="Scaglione D."/>
            <person name="Liu Y."/>
            <person name="Zhang Q."/>
            <person name="Datson P."/>
            <person name="De Silva N."/>
            <person name="Gardiner S.E."/>
            <person name="Bassett H."/>
            <person name="Chagne D."/>
            <person name="McCallum J."/>
            <person name="Dzierzon H."/>
            <person name="Deng C."/>
            <person name="Wang Y.Y."/>
            <person name="Barron L."/>
            <person name="Manako K."/>
            <person name="Bowen J."/>
            <person name="Foster T.M."/>
            <person name="Erridge Z.A."/>
            <person name="Tiffin H."/>
            <person name="Waite C.N."/>
            <person name="Davies K.M."/>
            <person name="Grierson E.P."/>
            <person name="Laing W.A."/>
            <person name="Kirk R."/>
            <person name="Chen X."/>
            <person name="Wood M."/>
            <person name="Montefiori M."/>
            <person name="Brummell D.A."/>
            <person name="Schwinn K.E."/>
            <person name="Catanach A."/>
            <person name="Fullerton C."/>
            <person name="Li D."/>
            <person name="Meiyalaghan S."/>
            <person name="Nieuwenhuizen N."/>
            <person name="Read N."/>
            <person name="Prakash R."/>
            <person name="Hunter D."/>
            <person name="Zhang H."/>
            <person name="McKenzie M."/>
            <person name="Knabel M."/>
            <person name="Harris A."/>
            <person name="Allan A.C."/>
            <person name="Gleave A."/>
            <person name="Chen A."/>
            <person name="Janssen B.J."/>
            <person name="Plunkett B."/>
            <person name="Ampomah-Dwamena C."/>
            <person name="Voogd C."/>
            <person name="Leif D."/>
            <person name="Lafferty D."/>
            <person name="Souleyre E.J.F."/>
            <person name="Varkonyi-Gasic E."/>
            <person name="Gambi F."/>
            <person name="Hanley J."/>
            <person name="Yao J.L."/>
            <person name="Cheung J."/>
            <person name="David K.M."/>
            <person name="Warren B."/>
            <person name="Marsh K."/>
            <person name="Snowden K.C."/>
            <person name="Lin-Wang K."/>
            <person name="Brian L."/>
            <person name="Martinez-Sanchez M."/>
            <person name="Wang M."/>
            <person name="Ileperuma N."/>
            <person name="Macnee N."/>
            <person name="Campin R."/>
            <person name="McAtee P."/>
            <person name="Drummond R.S.M."/>
            <person name="Espley R.V."/>
            <person name="Ireland H.S."/>
            <person name="Wu R."/>
            <person name="Atkinson R.G."/>
            <person name="Karunairetnam S."/>
            <person name="Bulley S."/>
            <person name="Chunkath S."/>
            <person name="Hanley Z."/>
            <person name="Storey R."/>
            <person name="Thrimawithana A.H."/>
            <person name="Thomson S."/>
            <person name="David C."/>
            <person name="Testolin R."/>
            <person name="Huang H."/>
            <person name="Hellens R.P."/>
            <person name="Schaffer R.J."/>
        </authorList>
    </citation>
    <scope>NUCLEOTIDE SEQUENCE [LARGE SCALE GENOMIC DNA]</scope>
    <source>
        <strain evidence="6">cv. Red5</strain>
    </source>
</reference>
<dbReference type="InterPro" id="IPR007856">
    <property type="entry name" value="SapB_1"/>
</dbReference>
<organism evidence="5 6">
    <name type="scientific">Actinidia chinensis var. chinensis</name>
    <name type="common">Chinese soft-hair kiwi</name>
    <dbReference type="NCBI Taxonomy" id="1590841"/>
    <lineage>
        <taxon>Eukaryota</taxon>
        <taxon>Viridiplantae</taxon>
        <taxon>Streptophyta</taxon>
        <taxon>Embryophyta</taxon>
        <taxon>Tracheophyta</taxon>
        <taxon>Spermatophyta</taxon>
        <taxon>Magnoliopsida</taxon>
        <taxon>eudicotyledons</taxon>
        <taxon>Gunneridae</taxon>
        <taxon>Pentapetalae</taxon>
        <taxon>asterids</taxon>
        <taxon>Ericales</taxon>
        <taxon>Actinidiaceae</taxon>
        <taxon>Actinidia</taxon>
    </lineage>
</organism>
<feature type="signal peptide" evidence="3">
    <location>
        <begin position="1"/>
        <end position="24"/>
    </location>
</feature>
<dbReference type="Pfam" id="PF05184">
    <property type="entry name" value="SapB_1"/>
    <property type="match status" value="1"/>
</dbReference>
<keyword evidence="3" id="KW-0732">Signal</keyword>
<keyword evidence="1" id="KW-0378">Hydrolase</keyword>
<dbReference type="PANTHER" id="PTHR11480:SF3">
    <property type="entry name" value="BCDNA.GH08312"/>
    <property type="match status" value="1"/>
</dbReference>
<name>A0A2R6RXL3_ACTCC</name>
<evidence type="ECO:0000313" key="5">
    <source>
        <dbReference type="EMBL" id="PSS34751.1"/>
    </source>
</evidence>
<protein>
    <submittedName>
        <fullName evidence="5">Saposin-D like</fullName>
    </submittedName>
</protein>
<feature type="chain" id="PRO_5015340868" evidence="3">
    <location>
        <begin position="25"/>
        <end position="227"/>
    </location>
</feature>
<dbReference type="AlphaFoldDB" id="A0A2R6RXL3"/>
<dbReference type="OMA" id="CKQIHIC"/>
<dbReference type="PROSITE" id="PS51257">
    <property type="entry name" value="PROKAR_LIPOPROTEIN"/>
    <property type="match status" value="1"/>
</dbReference>
<dbReference type="Gene3D" id="1.10.225.10">
    <property type="entry name" value="Saposin-like"/>
    <property type="match status" value="2"/>
</dbReference>
<feature type="domain" description="Saposin B-type" evidence="4">
    <location>
        <begin position="128"/>
        <end position="208"/>
    </location>
</feature>
<keyword evidence="6" id="KW-1185">Reference proteome</keyword>
<evidence type="ECO:0000313" key="6">
    <source>
        <dbReference type="Proteomes" id="UP000241394"/>
    </source>
</evidence>
<sequence length="227" mass="24824">MGVNRLTDGIFVLFVLGACWASDAREITTSGLSSRETVTSNAFVAIILKYLKQSTTPIEMFDTVRKSCSQMGSFEQQCITLVDRFGSQLIIEIGTMQPGFLCGKFNFSEHNTLMTSSLRSLDQYSLYSLDWCKLCHFVVAEVVVQLKDPDTRAAIIQGLSSACYFAQEYAGMCQALVSGIGSVALLELERFLERGDLCATFRVCNSTSASSPQPSVVAKPPMAMISV</sequence>
<dbReference type="PANTHER" id="PTHR11480">
    <property type="entry name" value="SAPOSIN-RELATED"/>
    <property type="match status" value="1"/>
</dbReference>
<reference evidence="5 6" key="1">
    <citation type="submission" date="2017-07" db="EMBL/GenBank/DDBJ databases">
        <title>An improved, manually edited Actinidia chinensis var. chinensis (kiwifruit) genome highlights the challenges associated with draft genomes and gene prediction in plants.</title>
        <authorList>
            <person name="Pilkington S."/>
            <person name="Crowhurst R."/>
            <person name="Hilario E."/>
            <person name="Nardozza S."/>
            <person name="Fraser L."/>
            <person name="Peng Y."/>
            <person name="Gunaseelan K."/>
            <person name="Simpson R."/>
            <person name="Tahir J."/>
            <person name="Deroles S."/>
            <person name="Templeton K."/>
            <person name="Luo Z."/>
            <person name="Davy M."/>
            <person name="Cheng C."/>
            <person name="Mcneilage M."/>
            <person name="Scaglione D."/>
            <person name="Liu Y."/>
            <person name="Zhang Q."/>
            <person name="Datson P."/>
            <person name="De Silva N."/>
            <person name="Gardiner S."/>
            <person name="Bassett H."/>
            <person name="Chagne D."/>
            <person name="Mccallum J."/>
            <person name="Dzierzon H."/>
            <person name="Deng C."/>
            <person name="Wang Y.-Y."/>
            <person name="Barron N."/>
            <person name="Manako K."/>
            <person name="Bowen J."/>
            <person name="Foster T."/>
            <person name="Erridge Z."/>
            <person name="Tiffin H."/>
            <person name="Waite C."/>
            <person name="Davies K."/>
            <person name="Grierson E."/>
            <person name="Laing W."/>
            <person name="Kirk R."/>
            <person name="Chen X."/>
            <person name="Wood M."/>
            <person name="Montefiori M."/>
            <person name="Brummell D."/>
            <person name="Schwinn K."/>
            <person name="Catanach A."/>
            <person name="Fullerton C."/>
            <person name="Li D."/>
            <person name="Meiyalaghan S."/>
            <person name="Nieuwenhuizen N."/>
            <person name="Read N."/>
            <person name="Prakash R."/>
            <person name="Hunter D."/>
            <person name="Zhang H."/>
            <person name="Mckenzie M."/>
            <person name="Knabel M."/>
            <person name="Harris A."/>
            <person name="Allan A."/>
            <person name="Chen A."/>
            <person name="Janssen B."/>
            <person name="Plunkett B."/>
            <person name="Dwamena C."/>
            <person name="Voogd C."/>
            <person name="Leif D."/>
            <person name="Lafferty D."/>
            <person name="Souleyre E."/>
            <person name="Varkonyi-Gasic E."/>
            <person name="Gambi F."/>
            <person name="Hanley J."/>
            <person name="Yao J.-L."/>
            <person name="Cheung J."/>
            <person name="David K."/>
            <person name="Warren B."/>
            <person name="Marsh K."/>
            <person name="Snowden K."/>
            <person name="Lin-Wang K."/>
            <person name="Brian L."/>
            <person name="Martinez-Sanchez M."/>
            <person name="Wang M."/>
            <person name="Ileperuma N."/>
            <person name="Macnee N."/>
            <person name="Campin R."/>
            <person name="Mcatee P."/>
            <person name="Drummond R."/>
            <person name="Espley R."/>
            <person name="Ireland H."/>
            <person name="Wu R."/>
            <person name="Atkinson R."/>
            <person name="Karunairetnam S."/>
            <person name="Bulley S."/>
            <person name="Chunkath S."/>
            <person name="Hanley Z."/>
            <person name="Storey R."/>
            <person name="Thrimawithana A."/>
            <person name="Thomson S."/>
            <person name="David C."/>
            <person name="Testolin R."/>
        </authorList>
    </citation>
    <scope>NUCLEOTIDE SEQUENCE [LARGE SCALE GENOMIC DNA]</scope>
    <source>
        <strain evidence="6">cv. Red5</strain>
        <tissue evidence="5">Young leaf</tissue>
    </source>
</reference>
<dbReference type="Gramene" id="PSS34751">
    <property type="protein sequence ID" value="PSS34751"/>
    <property type="gene ID" value="CEY00_Acc01859"/>
</dbReference>
<dbReference type="InterPro" id="IPR011001">
    <property type="entry name" value="Saposin-like"/>
</dbReference>
<dbReference type="STRING" id="1590841.A0A2R6RXL3"/>
<accession>A0A2R6RXL3</accession>
<dbReference type="GO" id="GO:0006508">
    <property type="term" value="P:proteolysis"/>
    <property type="evidence" value="ECO:0007669"/>
    <property type="project" value="UniProtKB-KW"/>
</dbReference>
<dbReference type="EMBL" id="NKQK01000002">
    <property type="protein sequence ID" value="PSS34751.1"/>
    <property type="molecule type" value="Genomic_DNA"/>
</dbReference>
<dbReference type="SMART" id="SM00741">
    <property type="entry name" value="SapB"/>
    <property type="match status" value="2"/>
</dbReference>
<evidence type="ECO:0000256" key="2">
    <source>
        <dbReference type="ARBA" id="ARBA00023157"/>
    </source>
</evidence>
<comment type="caution">
    <text evidence="5">The sequence shown here is derived from an EMBL/GenBank/DDBJ whole genome shotgun (WGS) entry which is preliminary data.</text>
</comment>
<evidence type="ECO:0000256" key="1">
    <source>
        <dbReference type="ARBA" id="ARBA00022670"/>
    </source>
</evidence>
<dbReference type="PROSITE" id="PS50015">
    <property type="entry name" value="SAP_B"/>
    <property type="match status" value="1"/>
</dbReference>
<proteinExistence type="predicted"/>
<keyword evidence="1" id="KW-0645">Protease</keyword>
<evidence type="ECO:0000259" key="4">
    <source>
        <dbReference type="PROSITE" id="PS50015"/>
    </source>
</evidence>
<dbReference type="InterPro" id="IPR008139">
    <property type="entry name" value="SaposinB_dom"/>
</dbReference>
<dbReference type="SUPFAM" id="SSF47862">
    <property type="entry name" value="Saposin"/>
    <property type="match status" value="2"/>
</dbReference>
<dbReference type="GO" id="GO:0006629">
    <property type="term" value="P:lipid metabolic process"/>
    <property type="evidence" value="ECO:0007669"/>
    <property type="project" value="InterPro"/>
</dbReference>
<gene>
    <name evidence="5" type="ORF">CEY00_Acc01859</name>
</gene>
<dbReference type="Proteomes" id="UP000241394">
    <property type="component" value="Chromosome LG2"/>
</dbReference>